<organism evidence="5 6">
    <name type="scientific">Sorangium cellulosum</name>
    <name type="common">Polyangium cellulosum</name>
    <dbReference type="NCBI Taxonomy" id="56"/>
    <lineage>
        <taxon>Bacteria</taxon>
        <taxon>Pseudomonadati</taxon>
        <taxon>Myxococcota</taxon>
        <taxon>Polyangia</taxon>
        <taxon>Polyangiales</taxon>
        <taxon>Polyangiaceae</taxon>
        <taxon>Sorangium</taxon>
    </lineage>
</organism>
<dbReference type="PANTHER" id="PTHR30055:SF223">
    <property type="entry name" value="HTH-TYPE TRANSCRIPTIONAL REGULATOR UIDR"/>
    <property type="match status" value="1"/>
</dbReference>
<feature type="domain" description="HTH tetR-type" evidence="4">
    <location>
        <begin position="25"/>
        <end position="85"/>
    </location>
</feature>
<sequence>MAKTNAARTPTRPRGEAPGKRLPKAERREQLLETAEQIAREEGTEALTLGHLAERAGVSKPIAYEHFETRSGLLIALARQIDDRQVAALIEALKRTQKRLEDVARVVSAAYMHCCATVGPQWFAILAALKGDEQMDAVERELLDRYVTIYRDALAPCVQLSKRELHLRCVAIIGAAEALAAEMFRGRADEAAAAKALESLIVRWLSKVG</sequence>
<dbReference type="Gene3D" id="1.10.357.10">
    <property type="entry name" value="Tetracycline Repressor, domain 2"/>
    <property type="match status" value="1"/>
</dbReference>
<dbReference type="AlphaFoldDB" id="A0A150PR97"/>
<dbReference type="GO" id="GO:0003700">
    <property type="term" value="F:DNA-binding transcription factor activity"/>
    <property type="evidence" value="ECO:0007669"/>
    <property type="project" value="TreeGrafter"/>
</dbReference>
<dbReference type="PRINTS" id="PR00455">
    <property type="entry name" value="HTHTETR"/>
</dbReference>
<dbReference type="InterPro" id="IPR001647">
    <property type="entry name" value="HTH_TetR"/>
</dbReference>
<name>A0A150PR97_SORCE</name>
<dbReference type="GO" id="GO:0000976">
    <property type="term" value="F:transcription cis-regulatory region binding"/>
    <property type="evidence" value="ECO:0007669"/>
    <property type="project" value="TreeGrafter"/>
</dbReference>
<feature type="region of interest" description="Disordered" evidence="3">
    <location>
        <begin position="1"/>
        <end position="27"/>
    </location>
</feature>
<comment type="caution">
    <text evidence="5">The sequence shown here is derived from an EMBL/GenBank/DDBJ whole genome shotgun (WGS) entry which is preliminary data.</text>
</comment>
<feature type="compositionally biased region" description="Basic and acidic residues" evidence="3">
    <location>
        <begin position="13"/>
        <end position="27"/>
    </location>
</feature>
<dbReference type="SUPFAM" id="SSF46689">
    <property type="entry name" value="Homeodomain-like"/>
    <property type="match status" value="1"/>
</dbReference>
<keyword evidence="1 2" id="KW-0238">DNA-binding</keyword>
<dbReference type="InterPro" id="IPR009057">
    <property type="entry name" value="Homeodomain-like_sf"/>
</dbReference>
<evidence type="ECO:0000256" key="2">
    <source>
        <dbReference type="PROSITE-ProRule" id="PRU00335"/>
    </source>
</evidence>
<reference evidence="5 6" key="1">
    <citation type="submission" date="2014-02" db="EMBL/GenBank/DDBJ databases">
        <title>The small core and large imbalanced accessory genome model reveals a collaborative survival strategy of Sorangium cellulosum strains in nature.</title>
        <authorList>
            <person name="Han K."/>
            <person name="Peng R."/>
            <person name="Blom J."/>
            <person name="Li Y.-Z."/>
        </authorList>
    </citation>
    <scope>NUCLEOTIDE SEQUENCE [LARGE SCALE GENOMIC DNA]</scope>
    <source>
        <strain evidence="5 6">So0157-18</strain>
    </source>
</reference>
<evidence type="ECO:0000259" key="4">
    <source>
        <dbReference type="PROSITE" id="PS50977"/>
    </source>
</evidence>
<dbReference type="Pfam" id="PF00440">
    <property type="entry name" value="TetR_N"/>
    <property type="match status" value="1"/>
</dbReference>
<dbReference type="Proteomes" id="UP000075604">
    <property type="component" value="Unassembled WGS sequence"/>
</dbReference>
<feature type="DNA-binding region" description="H-T-H motif" evidence="2">
    <location>
        <begin position="48"/>
        <end position="67"/>
    </location>
</feature>
<evidence type="ECO:0000313" key="5">
    <source>
        <dbReference type="EMBL" id="KYF58281.1"/>
    </source>
</evidence>
<dbReference type="EMBL" id="JELX01001637">
    <property type="protein sequence ID" value="KYF58281.1"/>
    <property type="molecule type" value="Genomic_DNA"/>
</dbReference>
<accession>A0A150PR97</accession>
<dbReference type="PANTHER" id="PTHR30055">
    <property type="entry name" value="HTH-TYPE TRANSCRIPTIONAL REGULATOR RUTR"/>
    <property type="match status" value="1"/>
</dbReference>
<evidence type="ECO:0000313" key="6">
    <source>
        <dbReference type="Proteomes" id="UP000075604"/>
    </source>
</evidence>
<protein>
    <submittedName>
        <fullName evidence="5">TetR family transcriptional regulator</fullName>
    </submittedName>
</protein>
<proteinExistence type="predicted"/>
<dbReference type="InterPro" id="IPR050109">
    <property type="entry name" value="HTH-type_TetR-like_transc_reg"/>
</dbReference>
<evidence type="ECO:0000256" key="3">
    <source>
        <dbReference type="SAM" id="MobiDB-lite"/>
    </source>
</evidence>
<evidence type="ECO:0000256" key="1">
    <source>
        <dbReference type="ARBA" id="ARBA00023125"/>
    </source>
</evidence>
<gene>
    <name evidence="5" type="ORF">BE04_50990</name>
</gene>
<dbReference type="PROSITE" id="PS50977">
    <property type="entry name" value="HTH_TETR_2"/>
    <property type="match status" value="1"/>
</dbReference>